<reference evidence="3" key="1">
    <citation type="submission" date="2023-03" db="EMBL/GenBank/DDBJ databases">
        <title>Massive genome expansion in bonnet fungi (Mycena s.s.) driven by repeated elements and novel gene families across ecological guilds.</title>
        <authorList>
            <consortium name="Lawrence Berkeley National Laboratory"/>
            <person name="Harder C.B."/>
            <person name="Miyauchi S."/>
            <person name="Viragh M."/>
            <person name="Kuo A."/>
            <person name="Thoen E."/>
            <person name="Andreopoulos B."/>
            <person name="Lu D."/>
            <person name="Skrede I."/>
            <person name="Drula E."/>
            <person name="Henrissat B."/>
            <person name="Morin E."/>
            <person name="Kohler A."/>
            <person name="Barry K."/>
            <person name="LaButti K."/>
            <person name="Morin E."/>
            <person name="Salamov A."/>
            <person name="Lipzen A."/>
            <person name="Mereny Z."/>
            <person name="Hegedus B."/>
            <person name="Baldrian P."/>
            <person name="Stursova M."/>
            <person name="Weitz H."/>
            <person name="Taylor A."/>
            <person name="Grigoriev I.V."/>
            <person name="Nagy L.G."/>
            <person name="Martin F."/>
            <person name="Kauserud H."/>
        </authorList>
    </citation>
    <scope>NUCLEOTIDE SEQUENCE</scope>
    <source>
        <strain evidence="3">CBHHK182m</strain>
    </source>
</reference>
<keyword evidence="2" id="KW-0732">Signal</keyword>
<evidence type="ECO:0000256" key="1">
    <source>
        <dbReference type="SAM" id="MobiDB-lite"/>
    </source>
</evidence>
<protein>
    <submittedName>
        <fullName evidence="3">Uncharacterized protein</fullName>
    </submittedName>
</protein>
<feature type="region of interest" description="Disordered" evidence="1">
    <location>
        <begin position="39"/>
        <end position="70"/>
    </location>
</feature>
<dbReference type="EMBL" id="JARKIB010000056">
    <property type="protein sequence ID" value="KAJ7753162.1"/>
    <property type="molecule type" value="Genomic_DNA"/>
</dbReference>
<sequence>MLPCANASVARGLAVHRRCWFLHLLLTHLVHRVRLAHPPPHRLSARPRRPDPRIPSSPHVAPTSAPKRDTSTTLRLDVRILTDARAAHIARHTTIPICIMLYLARFASYLPHPPFLVCTPQLIPNVGGDLRLYAEAGPRDSDTMPSLLVIPMRMTRRRWWYTQRDAGSGVGTARVG</sequence>
<evidence type="ECO:0000313" key="4">
    <source>
        <dbReference type="Proteomes" id="UP001215598"/>
    </source>
</evidence>
<dbReference type="AlphaFoldDB" id="A0AAD7NAZ3"/>
<feature type="signal peptide" evidence="2">
    <location>
        <begin position="1"/>
        <end position="35"/>
    </location>
</feature>
<feature type="chain" id="PRO_5042258102" evidence="2">
    <location>
        <begin position="36"/>
        <end position="176"/>
    </location>
</feature>
<name>A0AAD7NAZ3_9AGAR</name>
<evidence type="ECO:0000313" key="3">
    <source>
        <dbReference type="EMBL" id="KAJ7753162.1"/>
    </source>
</evidence>
<accession>A0AAD7NAZ3</accession>
<proteinExistence type="predicted"/>
<keyword evidence="4" id="KW-1185">Reference proteome</keyword>
<evidence type="ECO:0000256" key="2">
    <source>
        <dbReference type="SAM" id="SignalP"/>
    </source>
</evidence>
<organism evidence="3 4">
    <name type="scientific">Mycena metata</name>
    <dbReference type="NCBI Taxonomy" id="1033252"/>
    <lineage>
        <taxon>Eukaryota</taxon>
        <taxon>Fungi</taxon>
        <taxon>Dikarya</taxon>
        <taxon>Basidiomycota</taxon>
        <taxon>Agaricomycotina</taxon>
        <taxon>Agaricomycetes</taxon>
        <taxon>Agaricomycetidae</taxon>
        <taxon>Agaricales</taxon>
        <taxon>Marasmiineae</taxon>
        <taxon>Mycenaceae</taxon>
        <taxon>Mycena</taxon>
    </lineage>
</organism>
<comment type="caution">
    <text evidence="3">The sequence shown here is derived from an EMBL/GenBank/DDBJ whole genome shotgun (WGS) entry which is preliminary data.</text>
</comment>
<dbReference type="Proteomes" id="UP001215598">
    <property type="component" value="Unassembled WGS sequence"/>
</dbReference>
<gene>
    <name evidence="3" type="ORF">B0H16DRAFT_1544661</name>
</gene>